<name>A0ABN6T693_9BURK</name>
<accession>A0ABN6T693</accession>
<gene>
    <name evidence="2" type="ORF">MasN3_02470</name>
</gene>
<dbReference type="Proteomes" id="UP001163336">
    <property type="component" value="Chromosome"/>
</dbReference>
<dbReference type="EMBL" id="AP026966">
    <property type="protein sequence ID" value="BDT56753.1"/>
    <property type="molecule type" value="Genomic_DNA"/>
</dbReference>
<proteinExistence type="predicted"/>
<protein>
    <submittedName>
        <fullName evidence="2">Uncharacterized protein</fullName>
    </submittedName>
</protein>
<organism evidence="2 3">
    <name type="scientific">Massilia varians</name>
    <dbReference type="NCBI Taxonomy" id="457921"/>
    <lineage>
        <taxon>Bacteria</taxon>
        <taxon>Pseudomonadati</taxon>
        <taxon>Pseudomonadota</taxon>
        <taxon>Betaproteobacteria</taxon>
        <taxon>Burkholderiales</taxon>
        <taxon>Oxalobacteraceae</taxon>
        <taxon>Telluria group</taxon>
        <taxon>Massilia</taxon>
    </lineage>
</organism>
<feature type="region of interest" description="Disordered" evidence="1">
    <location>
        <begin position="1"/>
        <end position="74"/>
    </location>
</feature>
<evidence type="ECO:0000256" key="1">
    <source>
        <dbReference type="SAM" id="MobiDB-lite"/>
    </source>
</evidence>
<evidence type="ECO:0000313" key="2">
    <source>
        <dbReference type="EMBL" id="BDT56753.1"/>
    </source>
</evidence>
<reference evidence="2" key="1">
    <citation type="submission" date="2022-11" db="EMBL/GenBank/DDBJ databases">
        <title>Isolation and characterization of PLA-degrading bacterium Massilia sp. from Antarctic soil.</title>
        <authorList>
            <person name="Sato K."/>
            <person name="Gomez-Fuentes C."/>
            <person name="Ahmad S.A."/>
            <person name="Zulkharnain A."/>
        </authorList>
    </citation>
    <scope>NUCLEOTIDE SEQUENCE</scope>
    <source>
        <strain evidence="2">N-3</strain>
    </source>
</reference>
<keyword evidence="3" id="KW-1185">Reference proteome</keyword>
<sequence>MLGQVGFRRARTHGQHGGAADTDEQRTEKHGNAAQQREAAGGKEDLADGNGGNGGLDKGKRGGHDVVIVRLRPI</sequence>
<evidence type="ECO:0000313" key="3">
    <source>
        <dbReference type="Proteomes" id="UP001163336"/>
    </source>
</evidence>